<keyword evidence="1" id="KW-0732">Signal</keyword>
<evidence type="ECO:0000256" key="4">
    <source>
        <dbReference type="SAM" id="MobiDB-lite"/>
    </source>
</evidence>
<dbReference type="Pfam" id="PF03160">
    <property type="entry name" value="Calx-beta"/>
    <property type="match status" value="5"/>
</dbReference>
<feature type="region of interest" description="Disordered" evidence="4">
    <location>
        <begin position="1433"/>
        <end position="1470"/>
    </location>
</feature>
<dbReference type="SUPFAM" id="SSF103515">
    <property type="entry name" value="Autotransporter"/>
    <property type="match status" value="1"/>
</dbReference>
<keyword evidence="3" id="KW-0106">Calcium</keyword>
<dbReference type="Gene3D" id="2.60.40.10">
    <property type="entry name" value="Immunoglobulins"/>
    <property type="match status" value="2"/>
</dbReference>
<proteinExistence type="predicted"/>
<dbReference type="SUPFAM" id="SSF49313">
    <property type="entry name" value="Cadherin-like"/>
    <property type="match status" value="2"/>
</dbReference>
<evidence type="ECO:0000259" key="5">
    <source>
        <dbReference type="PROSITE" id="PS51208"/>
    </source>
</evidence>
<dbReference type="SUPFAM" id="SSF141072">
    <property type="entry name" value="CalX-like"/>
    <property type="match status" value="7"/>
</dbReference>
<evidence type="ECO:0000256" key="3">
    <source>
        <dbReference type="ARBA" id="ARBA00022837"/>
    </source>
</evidence>
<feature type="compositionally biased region" description="Basic residues" evidence="4">
    <location>
        <begin position="111"/>
        <end position="124"/>
    </location>
</feature>
<dbReference type="PROSITE" id="PS51208">
    <property type="entry name" value="AUTOTRANSPORTER"/>
    <property type="match status" value="1"/>
</dbReference>
<evidence type="ECO:0000313" key="6">
    <source>
        <dbReference type="EMBL" id="KAF1695518.1"/>
    </source>
</evidence>
<dbReference type="SMART" id="SM00869">
    <property type="entry name" value="Autotransporter"/>
    <property type="match status" value="1"/>
</dbReference>
<feature type="region of interest" description="Disordered" evidence="4">
    <location>
        <begin position="1"/>
        <end position="140"/>
    </location>
</feature>
<dbReference type="PANTHER" id="PTHR37494:SF1">
    <property type="entry name" value="STAPHYLOCOCCUS AUREUS SURFACE PROTEIN A"/>
    <property type="match status" value="1"/>
</dbReference>
<dbReference type="PANTHER" id="PTHR37494">
    <property type="entry name" value="HEMAGGLUTININ"/>
    <property type="match status" value="1"/>
</dbReference>
<dbReference type="Gene3D" id="2.60.40.2030">
    <property type="match status" value="7"/>
</dbReference>
<dbReference type="EMBL" id="PDWN01000005">
    <property type="protein sequence ID" value="KAF1695518.1"/>
    <property type="molecule type" value="Genomic_DNA"/>
</dbReference>
<dbReference type="Gene3D" id="2.40.128.130">
    <property type="entry name" value="Autotransporter beta-domain"/>
    <property type="match status" value="1"/>
</dbReference>
<evidence type="ECO:0000313" key="7">
    <source>
        <dbReference type="Proteomes" id="UP000788419"/>
    </source>
</evidence>
<feature type="domain" description="Autotransporter" evidence="5">
    <location>
        <begin position="1466"/>
        <end position="1742"/>
    </location>
</feature>
<accession>A0ABQ6Z8J7</accession>
<reference evidence="6 7" key="1">
    <citation type="submission" date="2017-10" db="EMBL/GenBank/DDBJ databases">
        <title>Whole genome sequencing of members of genus Pseudoxanthomonas.</title>
        <authorList>
            <person name="Kumar S."/>
            <person name="Bansal K."/>
            <person name="Kaur A."/>
            <person name="Patil P."/>
            <person name="Sharma S."/>
            <person name="Patil P.B."/>
        </authorList>
    </citation>
    <scope>NUCLEOTIDE SEQUENCE [LARGE SCALE GENOMIC DNA]</scope>
    <source>
        <strain evidence="6 7">DSM 17801</strain>
    </source>
</reference>
<dbReference type="InterPro" id="IPR005546">
    <property type="entry name" value="Autotransporte_beta"/>
</dbReference>
<sequence>MVANRPCAGLRGGIGRQRGGRQHRHTLDGVHRHPHRRSDRGPVPLHHRHRRDRNGGDRLHRHVRIGRPGGRAGHRHLLRAGPRRHPGRAAGNGAGQHHQRSGERPAAGRAGRCRHRNHHRRRHRADGFHFGQPRQRGGERHPNLVYRVALSQPYGTALTVNFSIGGTATAGTDYAAIGASVAIPAGSTGANVTVNPTGDSTLEPHETVIITLATGSGYTVGSPASATGTILNDDSPVVNVAVAPASMAEDAGTSLVYTFTLSQPKATAVSLVYTVTGTATSGTDYVAPASPLVIPAGSTSGTIVVTPTADTAIEANETVIVTLQNGAGYTRGTTVATGTIVNDDTSTATIAVAPGAVLENGAPNLIYTVTLSQAAAVSTSVNFSVGGTATSGSDYAAVVSPLVIPAGTTTRTITVNPTADTTVEADETVVVTLAAGGTYVVGVPASATGTITNDDLPALVINDVSIVEGDSGTTNAVFTVTLSPAVGQNVSVNYATANGTASGTTDYTPTSGTVTIAAGATTGTISVPVRGDTLAEPNETFRVNLSNPVNARLADTQGVGTITDDDTRTATLALAPATVQEDGATGLVYTVTLSRPALAATTVRFTMAGTATSGTDYTAVGTSVVIPVGATTRTVTVVPIADTTVELDETVLLTLVAGTGYAVGAPASATGTIGNDDVSTATVAVAPSSVVEDSGAGLVFTVTLSQPAAAATAVDFTVGGTASAGSDYAAIGSPVIIPAGSATGTVTVVPLADTQVEPDESVVLALVPGTGYATAAPASATGTIANDDVVLASIAVSPAVVPEDGVSALVYTVTLSQVALAATAVDFSVAGTATSGADYAAVSNPVIIPAGSATGTVTVTPIADATVEADETIVLALAAGTGYSVGSPAIATGTISNLDTIRFDPATLPAATVASGYTQAIVASGGNGPYAYAVTAGALPPGLALASDGALSGTPTAGGAFAVTVTATDSLGFTESNGYVLTVNAPAIALGPAMLVDGTAGATYSQALVAGGGIAPYSYAVTAGGLPAGLTLTADGLLAGTPLADGTFNVTVTATDSSTGSGPYAASQAYALVIATTAIDAVDDAGAVANGARGGIAVADVLANDTVGGSPATLATVTLAQLSTSDPDVTLDAGSGAINVAAATGAGTYTLGYRICEARYASNCRDATVTVSVGAAVIDAADDAGSALAGTASVAVASVLANDTLDAAPATLAGVSLALVSTSDPAVTLDTVSGAVQVAASATAGAQVLAYRLCEVLNPGNCDDATATITVNAAPAAQSRELEIAADAPATVDLAEGASGGPFTAATLVALSPASAGRAVIHATGSGAAARFLLEFLPAAGFGGSARVQFTLANAFAVSPVATVTFQVQPRPDPALDPAVRGIIDAQVQSTRRFADVQGDNVRGRLESLHGSGSRQGRLDNRVGFALSRECVQQARPGEPEGQPRCERADADPGQATAPDQASGEEPARPYGAWIGGQIRSGSFDGSGGSGVSFETDGVSLGVDIDLAPAFTIGAGVGYGRDDNEIGEQGSSLAGRATSYLGYASYHPGRLFIDGLAGYQQLTFDLRRALADGGMVAGTRQGRQWFGSLILGADLPSGNGQLTPYARFDVASATLNAYGESGHATRALHFDAMDVDASTGNLGFRYDYRLATSWGTVTPQFRTEYQYDFTDPQVAAMRYADLPEGLTYRMESTRLDRRRLVFGAGVTLDWSSGLGMRLEYSTGSGDDDRRDQDVSVNLQKQF</sequence>
<dbReference type="SMART" id="SM00237">
    <property type="entry name" value="Calx_beta"/>
    <property type="match status" value="6"/>
</dbReference>
<protein>
    <recommendedName>
        <fullName evidence="5">Autotransporter domain-containing protein</fullName>
    </recommendedName>
</protein>
<keyword evidence="2" id="KW-0677">Repeat</keyword>
<dbReference type="InterPro" id="IPR003644">
    <property type="entry name" value="Calx_beta"/>
</dbReference>
<dbReference type="Pfam" id="PF03797">
    <property type="entry name" value="Autotransporter"/>
    <property type="match status" value="1"/>
</dbReference>
<dbReference type="Pfam" id="PF05345">
    <property type="entry name" value="He_PIG"/>
    <property type="match status" value="2"/>
</dbReference>
<dbReference type="InterPro" id="IPR038081">
    <property type="entry name" value="CalX-like_sf"/>
</dbReference>
<name>A0ABQ6Z8J7_9GAMM</name>
<evidence type="ECO:0000256" key="2">
    <source>
        <dbReference type="ARBA" id="ARBA00022737"/>
    </source>
</evidence>
<dbReference type="InterPro" id="IPR013783">
    <property type="entry name" value="Ig-like_fold"/>
</dbReference>
<dbReference type="InterPro" id="IPR015919">
    <property type="entry name" value="Cadherin-like_sf"/>
</dbReference>
<feature type="compositionally biased region" description="Basic residues" evidence="4">
    <location>
        <begin position="72"/>
        <end position="87"/>
    </location>
</feature>
<evidence type="ECO:0000256" key="1">
    <source>
        <dbReference type="ARBA" id="ARBA00022729"/>
    </source>
</evidence>
<comment type="caution">
    <text evidence="6">The sequence shown here is derived from an EMBL/GenBank/DDBJ whole genome shotgun (WGS) entry which is preliminary data.</text>
</comment>
<dbReference type="Proteomes" id="UP000788419">
    <property type="component" value="Unassembled WGS sequence"/>
</dbReference>
<feature type="compositionally biased region" description="Basic and acidic residues" evidence="4">
    <location>
        <begin position="1438"/>
        <end position="1451"/>
    </location>
</feature>
<gene>
    <name evidence="6" type="ORF">CSC65_07095</name>
</gene>
<dbReference type="InterPro" id="IPR036709">
    <property type="entry name" value="Autotransporte_beta_dom_sf"/>
</dbReference>
<organism evidence="6 7">
    <name type="scientific">Pseudoxanthomonas daejeonensis</name>
    <dbReference type="NCBI Taxonomy" id="266062"/>
    <lineage>
        <taxon>Bacteria</taxon>
        <taxon>Pseudomonadati</taxon>
        <taxon>Pseudomonadota</taxon>
        <taxon>Gammaproteobacteria</taxon>
        <taxon>Lysobacterales</taxon>
        <taxon>Lysobacteraceae</taxon>
        <taxon>Pseudoxanthomonas</taxon>
    </lineage>
</organism>
<keyword evidence="7" id="KW-1185">Reference proteome</keyword>